<keyword evidence="2" id="KW-1185">Reference proteome</keyword>
<protein>
    <submittedName>
        <fullName evidence="1">Uncharacterized protein</fullName>
    </submittedName>
</protein>
<sequence length="70" mass="8342">MVLGIEIEWWLRKLIRLSYRLESARAGKVLRSFLCCKMRGWAKLLELCEDLTCFHEHFSFAGFYLLWAVS</sequence>
<dbReference type="EMBL" id="KQ947426">
    <property type="protein sequence ID" value="KUJ11474.1"/>
    <property type="molecule type" value="Genomic_DNA"/>
</dbReference>
<dbReference type="GeneID" id="28815718"/>
<dbReference type="RefSeq" id="XP_018065829.1">
    <property type="nucleotide sequence ID" value="XM_018205992.1"/>
</dbReference>
<gene>
    <name evidence="1" type="ORF">LY89DRAFT_226162</name>
</gene>
<dbReference type="Proteomes" id="UP000070700">
    <property type="component" value="Unassembled WGS sequence"/>
</dbReference>
<reference evidence="1 2" key="1">
    <citation type="submission" date="2015-10" db="EMBL/GenBank/DDBJ databases">
        <title>Full genome of DAOMC 229536 Phialocephala scopiformis, a fungal endophyte of spruce producing the potent anti-insectan compound rugulosin.</title>
        <authorList>
            <consortium name="DOE Joint Genome Institute"/>
            <person name="Walker A.K."/>
            <person name="Frasz S.L."/>
            <person name="Seifert K.A."/>
            <person name="Miller J.D."/>
            <person name="Mondo S.J."/>
            <person name="Labutti K."/>
            <person name="Lipzen A."/>
            <person name="Dockter R."/>
            <person name="Kennedy M."/>
            <person name="Grigoriev I.V."/>
            <person name="Spatafora J.W."/>
        </authorList>
    </citation>
    <scope>NUCLEOTIDE SEQUENCE [LARGE SCALE GENOMIC DNA]</scope>
    <source>
        <strain evidence="1 2">CBS 120377</strain>
    </source>
</reference>
<organism evidence="1 2">
    <name type="scientific">Mollisia scopiformis</name>
    <name type="common">Conifer needle endophyte fungus</name>
    <name type="synonym">Phialocephala scopiformis</name>
    <dbReference type="NCBI Taxonomy" id="149040"/>
    <lineage>
        <taxon>Eukaryota</taxon>
        <taxon>Fungi</taxon>
        <taxon>Dikarya</taxon>
        <taxon>Ascomycota</taxon>
        <taxon>Pezizomycotina</taxon>
        <taxon>Leotiomycetes</taxon>
        <taxon>Helotiales</taxon>
        <taxon>Mollisiaceae</taxon>
        <taxon>Mollisia</taxon>
    </lineage>
</organism>
<dbReference type="AlphaFoldDB" id="A0A194WUY6"/>
<dbReference type="KEGG" id="psco:LY89DRAFT_226162"/>
<evidence type="ECO:0000313" key="2">
    <source>
        <dbReference type="Proteomes" id="UP000070700"/>
    </source>
</evidence>
<proteinExistence type="predicted"/>
<accession>A0A194WUY6</accession>
<name>A0A194WUY6_MOLSC</name>
<evidence type="ECO:0000313" key="1">
    <source>
        <dbReference type="EMBL" id="KUJ11474.1"/>
    </source>
</evidence>
<dbReference type="InParanoid" id="A0A194WUY6"/>